<protein>
    <submittedName>
        <fullName evidence="1">Uncharacterized protein</fullName>
    </submittedName>
</protein>
<dbReference type="EMBL" id="JAAMPC010000017">
    <property type="protein sequence ID" value="KAG2245646.1"/>
    <property type="molecule type" value="Genomic_DNA"/>
</dbReference>
<keyword evidence="2" id="KW-1185">Reference proteome</keyword>
<organism evidence="1 2">
    <name type="scientific">Brassica carinata</name>
    <name type="common">Ethiopian mustard</name>
    <name type="synonym">Abyssinian cabbage</name>
    <dbReference type="NCBI Taxonomy" id="52824"/>
    <lineage>
        <taxon>Eukaryota</taxon>
        <taxon>Viridiplantae</taxon>
        <taxon>Streptophyta</taxon>
        <taxon>Embryophyta</taxon>
        <taxon>Tracheophyta</taxon>
        <taxon>Spermatophyta</taxon>
        <taxon>Magnoliopsida</taxon>
        <taxon>eudicotyledons</taxon>
        <taxon>Gunneridae</taxon>
        <taxon>Pentapetalae</taxon>
        <taxon>rosids</taxon>
        <taxon>malvids</taxon>
        <taxon>Brassicales</taxon>
        <taxon>Brassicaceae</taxon>
        <taxon>Brassiceae</taxon>
        <taxon>Brassica</taxon>
    </lineage>
</organism>
<comment type="caution">
    <text evidence="1">The sequence shown here is derived from an EMBL/GenBank/DDBJ whole genome shotgun (WGS) entry which is preliminary data.</text>
</comment>
<evidence type="ECO:0000313" key="2">
    <source>
        <dbReference type="Proteomes" id="UP000886595"/>
    </source>
</evidence>
<accession>A0A8X7TMM8</accession>
<dbReference type="Proteomes" id="UP000886595">
    <property type="component" value="Unassembled WGS sequence"/>
</dbReference>
<dbReference type="AlphaFoldDB" id="A0A8X7TMM8"/>
<name>A0A8X7TMM8_BRACI</name>
<sequence length="66" mass="7426">MYLQGSSKIGIGVRNDVENSKFSIENIVDLFPIALYGEEGPTGQRRRITGKEMSCVERKNACFSER</sequence>
<gene>
    <name evidence="1" type="ORF">Bca52824_085274</name>
</gene>
<evidence type="ECO:0000313" key="1">
    <source>
        <dbReference type="EMBL" id="KAG2245646.1"/>
    </source>
</evidence>
<proteinExistence type="predicted"/>
<reference evidence="1 2" key="1">
    <citation type="submission" date="2020-02" db="EMBL/GenBank/DDBJ databases">
        <authorList>
            <person name="Ma Q."/>
            <person name="Huang Y."/>
            <person name="Song X."/>
            <person name="Pei D."/>
        </authorList>
    </citation>
    <scope>NUCLEOTIDE SEQUENCE [LARGE SCALE GENOMIC DNA]</scope>
    <source>
        <strain evidence="1">Sxm20200214</strain>
        <tissue evidence="1">Leaf</tissue>
    </source>
</reference>